<organism evidence="1 2">
    <name type="scientific">Segatella baroniae B14</name>
    <dbReference type="NCBI Taxonomy" id="752555"/>
    <lineage>
        <taxon>Bacteria</taxon>
        <taxon>Pseudomonadati</taxon>
        <taxon>Bacteroidota</taxon>
        <taxon>Bacteroidia</taxon>
        <taxon>Bacteroidales</taxon>
        <taxon>Prevotellaceae</taxon>
        <taxon>Segatella</taxon>
    </lineage>
</organism>
<keyword evidence="2" id="KW-1185">Reference proteome</keyword>
<proteinExistence type="predicted"/>
<dbReference type="Proteomes" id="UP000004524">
    <property type="component" value="Unassembled WGS sequence"/>
</dbReference>
<name>D8DXZ3_9BACT</name>
<dbReference type="STRING" id="77095.SAMN05216455_105163"/>
<dbReference type="OrthoDB" id="975413at2"/>
<dbReference type="PROSITE" id="PS51257">
    <property type="entry name" value="PROKAR_LIPOPROTEIN"/>
    <property type="match status" value="1"/>
</dbReference>
<keyword evidence="1" id="KW-0449">Lipoprotein</keyword>
<reference evidence="1 2" key="1">
    <citation type="journal article" date="2010" name="Microb. Ecol.">
        <title>Comparative genome analysis of Prevotella ruminicola and Prevotella bryantii: insights into their environmental niche.</title>
        <authorList>
            <consortium name="North American Consortium for Rumen Bacteria"/>
            <person name="Purushe J."/>
            <person name="Fouts D.E."/>
            <person name="Morrison M."/>
            <person name="White B.A."/>
            <person name="Mackie R.I."/>
            <person name="Coutinho P.M."/>
            <person name="Henrissat B."/>
            <person name="Nelson K.E."/>
        </authorList>
    </citation>
    <scope>NUCLEOTIDE SEQUENCE [LARGE SCALE GENOMIC DNA]</scope>
    <source>
        <strain evidence="1 2">B14</strain>
    </source>
</reference>
<dbReference type="AlphaFoldDB" id="D8DXZ3"/>
<evidence type="ECO:0000313" key="1">
    <source>
        <dbReference type="EMBL" id="EFI71679.1"/>
    </source>
</evidence>
<dbReference type="RefSeq" id="WP_006282888.1">
    <property type="nucleotide sequence ID" value="NZ_ADWO01000066.1"/>
</dbReference>
<gene>
    <name evidence="1" type="ORF">PBR_0342</name>
</gene>
<comment type="caution">
    <text evidence="1">The sequence shown here is derived from an EMBL/GenBank/DDBJ whole genome shotgun (WGS) entry which is preliminary data.</text>
</comment>
<protein>
    <submittedName>
        <fullName evidence="1">Putative lipoprotein</fullName>
    </submittedName>
</protein>
<accession>D8DXZ3</accession>
<sequence>MKYLNKIATLFCSTALGLLAMTSCEGGDLYKIDSPDWIAAKIDSIENSKTTDEEVLEGMQEDVYTIGKTDFTSGWWSAFSKYYVIPDNQKWNAVFNLNINPSDNTYYKNFALVITNDEDRGATNYAEYGAFRFDATGDSATYNSQWGNLYFKYTNSSMLMAPDASNLDANVQKLGGKVTLTVDRSKADTFFIKITNGTVTKTYTQPYKLSNLNTDAANANIRCFLVPEGSYINFLQSNIEPIGGYTSANDKQPISMVLNNVPDEVNIGSDLNEAMANVSADITFEEGVVKNVPASELYFSAINDMNVEGEKTLVAIYNKTFKGELASTPIVANTKFNVVQQIESISITQQPTRTTYYTYESIATSDFVNRTMAFDPTGMEVVATYVSGKTAVIDNSKLTFSAVSAALGTHTVTVSTNNGKTATVNVNVEASEEVGVVPTPTNIGAEDNSTAWWTAFSNDIQVPAGKTYVVSFKNYAGSANWNNFVVILRNAALTEYAVVRADNYGWGNGYSTALLSGGQSDWATWLAAMNGSDVTVYITNCNNGTADVQAVMTGTDDNLYTQYYIGLSTVDPNDLQFAFTVDGSHLIFNSAQAKSNHCFIRR</sequence>
<evidence type="ECO:0000313" key="2">
    <source>
        <dbReference type="Proteomes" id="UP000004524"/>
    </source>
</evidence>
<dbReference type="EMBL" id="ADWO01000066">
    <property type="protein sequence ID" value="EFI71679.1"/>
    <property type="molecule type" value="Genomic_DNA"/>
</dbReference>
<dbReference type="Gene3D" id="2.60.40.3630">
    <property type="match status" value="1"/>
</dbReference>